<evidence type="ECO:0000313" key="9">
    <source>
        <dbReference type="Proteomes" id="UP000064189"/>
    </source>
</evidence>
<dbReference type="SUPFAM" id="SSF52218">
    <property type="entry name" value="Flavoproteins"/>
    <property type="match status" value="1"/>
</dbReference>
<gene>
    <name evidence="6" type="primary">azoR</name>
    <name evidence="8" type="ORF">AS888_17540</name>
</gene>
<dbReference type="EC" id="1.7.1.17" evidence="6"/>
<comment type="catalytic activity">
    <reaction evidence="5">
        <text>N,N-dimethyl-1,4-phenylenediamine + anthranilate + 2 NAD(+) = 2-(4-dimethylaminophenyl)diazenylbenzoate + 2 NADH + 2 H(+)</text>
        <dbReference type="Rhea" id="RHEA:55872"/>
        <dbReference type="ChEBI" id="CHEBI:15378"/>
        <dbReference type="ChEBI" id="CHEBI:15783"/>
        <dbReference type="ChEBI" id="CHEBI:16567"/>
        <dbReference type="ChEBI" id="CHEBI:57540"/>
        <dbReference type="ChEBI" id="CHEBI:57945"/>
        <dbReference type="ChEBI" id="CHEBI:71579"/>
        <dbReference type="EC" id="1.7.1.17"/>
    </reaction>
    <physiologicalReaction direction="right-to-left" evidence="5">
        <dbReference type="Rhea" id="RHEA:55874"/>
    </physiologicalReaction>
</comment>
<feature type="binding site" evidence="6">
    <location>
        <begin position="102"/>
        <end position="105"/>
    </location>
    <ligand>
        <name>FMN</name>
        <dbReference type="ChEBI" id="CHEBI:58210"/>
    </ligand>
</feature>
<comment type="caution">
    <text evidence="6">Lacks conserved residue(s) required for the propagation of feature annotation.</text>
</comment>
<dbReference type="PANTHER" id="PTHR43741">
    <property type="entry name" value="FMN-DEPENDENT NADH-AZOREDUCTASE 1"/>
    <property type="match status" value="1"/>
</dbReference>
<dbReference type="GO" id="GO:0016652">
    <property type="term" value="F:oxidoreductase activity, acting on NAD(P)H as acceptor"/>
    <property type="evidence" value="ECO:0007669"/>
    <property type="project" value="UniProtKB-UniRule"/>
</dbReference>
<proteinExistence type="inferred from homology"/>
<name>A0A109N0S7_9BACI</name>
<dbReference type="EMBL" id="LNNH01000012">
    <property type="protein sequence ID" value="KWW21385.1"/>
    <property type="molecule type" value="Genomic_DNA"/>
</dbReference>
<evidence type="ECO:0000256" key="2">
    <source>
        <dbReference type="ARBA" id="ARBA00022643"/>
    </source>
</evidence>
<dbReference type="NCBIfam" id="NF010075">
    <property type="entry name" value="PRK13556.1"/>
    <property type="match status" value="1"/>
</dbReference>
<comment type="subunit">
    <text evidence="6">Homodimer.</text>
</comment>
<dbReference type="GO" id="GO:0009055">
    <property type="term" value="F:electron transfer activity"/>
    <property type="evidence" value="ECO:0007669"/>
    <property type="project" value="UniProtKB-UniRule"/>
</dbReference>
<evidence type="ECO:0000256" key="6">
    <source>
        <dbReference type="HAMAP-Rule" id="MF_01216"/>
    </source>
</evidence>
<dbReference type="Proteomes" id="UP000064189">
    <property type="component" value="Unassembled WGS sequence"/>
</dbReference>
<dbReference type="Pfam" id="PF02525">
    <property type="entry name" value="Flavodoxin_2"/>
    <property type="match status" value="1"/>
</dbReference>
<dbReference type="GO" id="GO:0010181">
    <property type="term" value="F:FMN binding"/>
    <property type="evidence" value="ECO:0007669"/>
    <property type="project" value="UniProtKB-UniRule"/>
</dbReference>
<dbReference type="EC" id="1.6.5.-" evidence="6"/>
<dbReference type="Gene3D" id="3.40.50.360">
    <property type="match status" value="1"/>
</dbReference>
<accession>A0A109N0S7</accession>
<feature type="domain" description="Flavodoxin-like fold" evidence="7">
    <location>
        <begin position="3"/>
        <end position="206"/>
    </location>
</feature>
<keyword evidence="1 6" id="KW-0285">Flavoprotein</keyword>
<evidence type="ECO:0000256" key="5">
    <source>
        <dbReference type="ARBA" id="ARBA00048542"/>
    </source>
</evidence>
<keyword evidence="3 6" id="KW-0560">Oxidoreductase</keyword>
<dbReference type="RefSeq" id="WP_061141733.1">
    <property type="nucleotide sequence ID" value="NZ_LNNH01000012.1"/>
</dbReference>
<evidence type="ECO:0000256" key="3">
    <source>
        <dbReference type="ARBA" id="ARBA00023002"/>
    </source>
</evidence>
<organism evidence="8 9">
    <name type="scientific">Peribacillus simplex</name>
    <dbReference type="NCBI Taxonomy" id="1478"/>
    <lineage>
        <taxon>Bacteria</taxon>
        <taxon>Bacillati</taxon>
        <taxon>Bacillota</taxon>
        <taxon>Bacilli</taxon>
        <taxon>Bacillales</taxon>
        <taxon>Bacillaceae</taxon>
        <taxon>Peribacillus</taxon>
    </lineage>
</organism>
<evidence type="ECO:0000256" key="1">
    <source>
        <dbReference type="ARBA" id="ARBA00022630"/>
    </source>
</evidence>
<feature type="binding site" evidence="6">
    <location>
        <begin position="17"/>
        <end position="19"/>
    </location>
    <ligand>
        <name>FMN</name>
        <dbReference type="ChEBI" id="CHEBI:58210"/>
    </ligand>
</feature>
<keyword evidence="4 6" id="KW-0520">NAD</keyword>
<dbReference type="InterPro" id="IPR050104">
    <property type="entry name" value="FMN-dep_NADH:Q_OxRdtase_AzoR1"/>
</dbReference>
<evidence type="ECO:0000259" key="7">
    <source>
        <dbReference type="Pfam" id="PF02525"/>
    </source>
</evidence>
<comment type="similarity">
    <text evidence="6">Belongs to the azoreductase type 1 family.</text>
</comment>
<reference evidence="8 9" key="1">
    <citation type="submission" date="2015-11" db="EMBL/GenBank/DDBJ databases">
        <title>Genome Sequence of Bacillus simplex strain VanAntwerpen2.</title>
        <authorList>
            <person name="Couger M.B."/>
        </authorList>
    </citation>
    <scope>NUCLEOTIDE SEQUENCE [LARGE SCALE GENOMIC DNA]</scope>
    <source>
        <strain evidence="8 9">VanAntwerpen02</strain>
    </source>
</reference>
<dbReference type="PANTHER" id="PTHR43741:SF7">
    <property type="entry name" value="FMN-DEPENDENT NADH:QUINONE OXIDOREDUCTASE"/>
    <property type="match status" value="1"/>
</dbReference>
<comment type="function">
    <text evidence="6">Quinone reductase that provides resistance to thiol-specific stress caused by electrophilic quinones.</text>
</comment>
<comment type="cofactor">
    <cofactor evidence="6">
        <name>FMN</name>
        <dbReference type="ChEBI" id="CHEBI:58210"/>
    </cofactor>
    <text evidence="6">Binds 1 FMN per subunit.</text>
</comment>
<dbReference type="InterPro" id="IPR029039">
    <property type="entry name" value="Flavoprotein-like_sf"/>
</dbReference>
<evidence type="ECO:0000256" key="4">
    <source>
        <dbReference type="ARBA" id="ARBA00023027"/>
    </source>
</evidence>
<dbReference type="AlphaFoldDB" id="A0A109N0S7"/>
<dbReference type="InterPro" id="IPR023048">
    <property type="entry name" value="NADH:quinone_OxRdtase_FMN_depd"/>
</dbReference>
<evidence type="ECO:0000313" key="8">
    <source>
        <dbReference type="EMBL" id="KWW21385.1"/>
    </source>
</evidence>
<comment type="function">
    <text evidence="6">Also exhibits azoreductase activity. Catalyzes the reductive cleavage of the azo bond in aromatic azo compounds to the corresponding amines.</text>
</comment>
<dbReference type="GO" id="GO:0016655">
    <property type="term" value="F:oxidoreductase activity, acting on NAD(P)H, quinone or similar compound as acceptor"/>
    <property type="evidence" value="ECO:0007669"/>
    <property type="project" value="InterPro"/>
</dbReference>
<keyword evidence="2 6" id="KW-0288">FMN</keyword>
<comment type="catalytic activity">
    <reaction evidence="6">
        <text>2 a quinone + NADH + H(+) = 2 a 1,4-benzosemiquinone + NAD(+)</text>
        <dbReference type="Rhea" id="RHEA:65952"/>
        <dbReference type="ChEBI" id="CHEBI:15378"/>
        <dbReference type="ChEBI" id="CHEBI:57540"/>
        <dbReference type="ChEBI" id="CHEBI:57945"/>
        <dbReference type="ChEBI" id="CHEBI:132124"/>
        <dbReference type="ChEBI" id="CHEBI:134225"/>
    </reaction>
</comment>
<protein>
    <recommendedName>
        <fullName evidence="6">FMN dependent NADH:quinone oxidoreductase</fullName>
        <ecNumber evidence="6">1.6.5.-</ecNumber>
    </recommendedName>
    <alternativeName>
        <fullName evidence="6">Azo-dye reductase</fullName>
    </alternativeName>
    <alternativeName>
        <fullName evidence="6">FMN-dependent NADH-azo compound oxidoreductase</fullName>
    </alternativeName>
    <alternativeName>
        <fullName evidence="6">FMN-dependent NADH-azoreductase</fullName>
        <ecNumber evidence="6">1.7.1.17</ecNumber>
    </alternativeName>
</protein>
<dbReference type="InterPro" id="IPR003680">
    <property type="entry name" value="Flavodoxin_fold"/>
</dbReference>
<sequence length="212" mass="23592">MAKVLYITAHPLDHTQSFSLAAGSSFIEAYKQSNPNDEVVHIDLYKEHIPALDADIFSGWGKLQTGKGFEELSDQEKEKVSRLGELSEQFVSADKYVFVTPMWNFSFPPVMKAYLDSVAVAGKTFKYTATGPVGLLTDKKALHIQARGGIYSEGPSADLEMGHRYIKNLLVGFFGVPSLEGIFIEGHNQYPDRAQEIKEKGIQEAKDLAQRF</sequence>
<dbReference type="HAMAP" id="MF_01216">
    <property type="entry name" value="Azoreductase_type1"/>
    <property type="match status" value="1"/>
</dbReference>
<keyword evidence="9" id="KW-1185">Reference proteome</keyword>
<comment type="caution">
    <text evidence="8">The sequence shown here is derived from an EMBL/GenBank/DDBJ whole genome shotgun (WGS) entry which is preliminary data.</text>
</comment>